<keyword evidence="1" id="KW-0175">Coiled coil</keyword>
<dbReference type="NCBIfam" id="NF045780">
    <property type="entry name" value="TrlF_fam_ATP"/>
    <property type="match status" value="1"/>
</dbReference>
<dbReference type="Proteomes" id="UP000322876">
    <property type="component" value="Unassembled WGS sequence"/>
</dbReference>
<evidence type="ECO:0000313" key="3">
    <source>
        <dbReference type="EMBL" id="KAA0259089.1"/>
    </source>
</evidence>
<sequence length="1046" mass="123728">MNRYNNFSRGSEWRKWDLHVHTPYSCLNNQFGEDFDNYVKQLFKNAIEKEIAVIGITDYFSIEGYKRIKEEYLDKDDKLSTLFTDEEIAKIKKILILSNIEFRLNKLVGKNRINFHVIFSNKVSIKDIEENFLRELKFVYEGTPQQEDERRALTISNLEELGKRLKEEHEKFKDKSDIEVGMMNAVVDDSDITKILSNKKSIFEGKYLLFVPSDEDLSKISWDSQDHNVRKIIIQKSDGLLASNPNTIKWALGEFYKDPKEYEKEFKSFKPCVWGSDAHSFDRLFEPDERRYTWIKADPTFEGLKQIKYEPKERVFIGEKPELLKRVRENKTKFIKSLAITQVSGYDEKQGIWFKDIEIPFNSGLVAIIGNKGSGKSAIVDILGLCGNSHQYKDFSFLKKDRFLAKGLAQNFEATLEWEDKTKIIKNLSDKPDTTAPERVRYLPQNFFEKLTNEIEEREFPNTLENIVFSYLPDEQKLGKSSFQELIDYKKQSIQNDINQIINEIDVLNKQIIELEKKQHPTYLQELENKLSLKKEELKEHEKNKPKEVKNPKDDEKLSKEQRELFEKLEALNKELDNIETEIKEKQKELEVLTLKQEELSQLLKNIKLEKQRIEKFKQDNKATFEKFGLDIDSIITFNINTKTIEKKIKEFKKQIEDIQAVLLINENIEKVEEEKRKDLTENSLMVKKEKIKSEIEKIKKELTEPEKKYQKYLETLKKWKQKRNEILGDETKPDTIKWLEKQINFVNSELNNRLKQLRDERINKTLEIYKKKEELVKIYKKFKEAIDKEILSHTEVLEDYEIIIEAALNIRNEFVDKFLSFINQKLRGSFYGKEEGEILLRELVDNVDINSEEDFRSFLEKIIYILEVDHREAFKEKTDEEKRRYIFEQVKELEDFYHYLFSLEYVEPTYELKLGSKSISQLSPGEKGALLIVFYLMLDKDNIPLIVDQPEENLDNESIYRILTKFIKLAKQRRQIILVTHNPNLAIVGDAEQIIFVNIDKKNGNKFSFKSGSIENPVINKHASDILEGTLKAFDLRRLKYFKGK</sequence>
<gene>
    <name evidence="3" type="ORF">FHQ18_03835</name>
</gene>
<evidence type="ECO:0000313" key="4">
    <source>
        <dbReference type="Proteomes" id="UP000322876"/>
    </source>
</evidence>
<evidence type="ECO:0008006" key="5">
    <source>
        <dbReference type="Google" id="ProtNLM"/>
    </source>
</evidence>
<evidence type="ECO:0000256" key="2">
    <source>
        <dbReference type="SAM" id="MobiDB-lite"/>
    </source>
</evidence>
<evidence type="ECO:0000256" key="1">
    <source>
        <dbReference type="SAM" id="Coils"/>
    </source>
</evidence>
<organism evidence="3 4">
    <name type="scientific">Deferribacter autotrophicus</name>
    <dbReference type="NCBI Taxonomy" id="500465"/>
    <lineage>
        <taxon>Bacteria</taxon>
        <taxon>Pseudomonadati</taxon>
        <taxon>Deferribacterota</taxon>
        <taxon>Deferribacteres</taxon>
        <taxon>Deferribacterales</taxon>
        <taxon>Deferribacteraceae</taxon>
        <taxon>Deferribacter</taxon>
    </lineage>
</organism>
<dbReference type="CDD" id="cd00267">
    <property type="entry name" value="ABC_ATPase"/>
    <property type="match status" value="1"/>
</dbReference>
<proteinExistence type="predicted"/>
<dbReference type="RefSeq" id="WP_149265846.1">
    <property type="nucleotide sequence ID" value="NZ_VFJB01000003.1"/>
</dbReference>
<dbReference type="Gene3D" id="3.20.20.140">
    <property type="entry name" value="Metal-dependent hydrolases"/>
    <property type="match status" value="1"/>
</dbReference>
<name>A0A5A8F722_9BACT</name>
<feature type="coiled-coil region" evidence="1">
    <location>
        <begin position="741"/>
        <end position="768"/>
    </location>
</feature>
<dbReference type="SUPFAM" id="SSF52540">
    <property type="entry name" value="P-loop containing nucleoside triphosphate hydrolases"/>
    <property type="match status" value="2"/>
</dbReference>
<dbReference type="AlphaFoldDB" id="A0A5A8F722"/>
<dbReference type="OrthoDB" id="9791620at2"/>
<comment type="caution">
    <text evidence="3">The sequence shown here is derived from an EMBL/GenBank/DDBJ whole genome shotgun (WGS) entry which is preliminary data.</text>
</comment>
<dbReference type="EMBL" id="VFJB01000003">
    <property type="protein sequence ID" value="KAA0259089.1"/>
    <property type="molecule type" value="Genomic_DNA"/>
</dbReference>
<dbReference type="InterPro" id="IPR016195">
    <property type="entry name" value="Pol/histidinol_Pase-like"/>
</dbReference>
<dbReference type="InterPro" id="IPR027417">
    <property type="entry name" value="P-loop_NTPase"/>
</dbReference>
<dbReference type="Gene3D" id="3.40.50.300">
    <property type="entry name" value="P-loop containing nucleotide triphosphate hydrolases"/>
    <property type="match status" value="2"/>
</dbReference>
<dbReference type="SUPFAM" id="SSF89550">
    <property type="entry name" value="PHP domain-like"/>
    <property type="match status" value="1"/>
</dbReference>
<reference evidence="3 4" key="1">
    <citation type="submission" date="2019-06" db="EMBL/GenBank/DDBJ databases">
        <title>Genomic insights into carbon and energy metabolism of Deferribacter autotrophicus revealed new metabolic traits in the phylum Deferribacteres.</title>
        <authorList>
            <person name="Slobodkin A.I."/>
            <person name="Slobodkina G.B."/>
            <person name="Allioux M."/>
            <person name="Alain K."/>
            <person name="Jebbar M."/>
            <person name="Shadrin V."/>
            <person name="Kublanov I.V."/>
            <person name="Toshchakov S.V."/>
            <person name="Bonch-Osmolovskaya E.A."/>
        </authorList>
    </citation>
    <scope>NUCLEOTIDE SEQUENCE [LARGE SCALE GENOMIC DNA]</scope>
    <source>
        <strain evidence="3 4">SL50</strain>
    </source>
</reference>
<keyword evidence="4" id="KW-1185">Reference proteome</keyword>
<feature type="region of interest" description="Disordered" evidence="2">
    <location>
        <begin position="536"/>
        <end position="558"/>
    </location>
</feature>
<dbReference type="InterPro" id="IPR054787">
    <property type="entry name" value="TrlF_ATPase"/>
</dbReference>
<accession>A0A5A8F722</accession>
<protein>
    <recommendedName>
        <fullName evidence="5">ATPase AAA-type core domain-containing protein</fullName>
    </recommendedName>
</protein>